<name>A0A1M6H2W5_9RHOB</name>
<accession>A0A1M6H2W5</accession>
<proteinExistence type="predicted"/>
<gene>
    <name evidence="2" type="ORF">SAMN05444417_3076</name>
</gene>
<evidence type="ECO:0000256" key="1">
    <source>
        <dbReference type="SAM" id="MobiDB-lite"/>
    </source>
</evidence>
<dbReference type="EMBL" id="FQYO01000005">
    <property type="protein sequence ID" value="SHJ16540.1"/>
    <property type="molecule type" value="Genomic_DNA"/>
</dbReference>
<dbReference type="AlphaFoldDB" id="A0A1M6H2W5"/>
<organism evidence="2 3">
    <name type="scientific">Wenxinia saemankumensis</name>
    <dbReference type="NCBI Taxonomy" id="1447782"/>
    <lineage>
        <taxon>Bacteria</taxon>
        <taxon>Pseudomonadati</taxon>
        <taxon>Pseudomonadota</taxon>
        <taxon>Alphaproteobacteria</taxon>
        <taxon>Rhodobacterales</taxon>
        <taxon>Roseobacteraceae</taxon>
        <taxon>Wenxinia</taxon>
    </lineage>
</organism>
<protein>
    <submittedName>
        <fullName evidence="2">Uncharacterized protein</fullName>
    </submittedName>
</protein>
<feature type="region of interest" description="Disordered" evidence="1">
    <location>
        <begin position="68"/>
        <end position="88"/>
    </location>
</feature>
<dbReference type="OrthoDB" id="7876148at2"/>
<evidence type="ECO:0000313" key="2">
    <source>
        <dbReference type="EMBL" id="SHJ16540.1"/>
    </source>
</evidence>
<evidence type="ECO:0000313" key="3">
    <source>
        <dbReference type="Proteomes" id="UP000184292"/>
    </source>
</evidence>
<dbReference type="STRING" id="1447782.SAMN05444417_3076"/>
<dbReference type="Proteomes" id="UP000184292">
    <property type="component" value="Unassembled WGS sequence"/>
</dbReference>
<dbReference type="RefSeq" id="WP_073332901.1">
    <property type="nucleotide sequence ID" value="NZ_FQYO01000005.1"/>
</dbReference>
<keyword evidence="3" id="KW-1185">Reference proteome</keyword>
<reference evidence="2 3" key="1">
    <citation type="submission" date="2016-11" db="EMBL/GenBank/DDBJ databases">
        <authorList>
            <person name="Jaros S."/>
            <person name="Januszkiewicz K."/>
            <person name="Wedrychowicz H."/>
        </authorList>
    </citation>
    <scope>NUCLEOTIDE SEQUENCE [LARGE SCALE GENOMIC DNA]</scope>
    <source>
        <strain evidence="2 3">DSM 100565</strain>
    </source>
</reference>
<sequence>MGVVEDLADELARSALEAEEELGDANIVDEVSGVLLAQSQTLQEAYMTAIRVRRSANAGRRFLDAKLRAHRRGEAAPPPPTADNPDIH</sequence>